<dbReference type="PATRIC" id="fig|1162668.3.peg.458"/>
<keyword evidence="1" id="KW-0602">Photosynthesis</keyword>
<dbReference type="Proteomes" id="UP000007382">
    <property type="component" value="Chromosome"/>
</dbReference>
<dbReference type="KEGG" id="lfc:LFE_0393"/>
<dbReference type="Pfam" id="PF02012">
    <property type="entry name" value="BNR"/>
    <property type="match status" value="1"/>
</dbReference>
<dbReference type="PANTHER" id="PTHR47199">
    <property type="entry name" value="PHOTOSYSTEM II STABILITY/ASSEMBLY FACTOR HCF136, CHLOROPLASTIC"/>
    <property type="match status" value="1"/>
</dbReference>
<dbReference type="OrthoDB" id="9767885at2"/>
<reference evidence="6" key="2">
    <citation type="submission" date="2012-03" db="EMBL/GenBank/DDBJ databases">
        <title>The complete genome sequence of the pioneer microbe on fresh volcanic deposit, Leptospirillum ferrooxidans strain C2-3.</title>
        <authorList>
            <person name="Fujimura R."/>
            <person name="Sato Y."/>
            <person name="Nishizawa T."/>
            <person name="Nanba K."/>
            <person name="Oshima K."/>
            <person name="Hattori M."/>
            <person name="Kamijo T."/>
            <person name="Ohta H."/>
        </authorList>
    </citation>
    <scope>NUCLEOTIDE SEQUENCE [LARGE SCALE GENOMIC DNA]</scope>
    <source>
        <strain evidence="6">C2-3</strain>
    </source>
</reference>
<proteinExistence type="predicted"/>
<keyword evidence="5" id="KW-0378">Hydrolase</keyword>
<dbReference type="GO" id="GO:0016787">
    <property type="term" value="F:hydrolase activity"/>
    <property type="evidence" value="ECO:0007669"/>
    <property type="project" value="UniProtKB-KW"/>
</dbReference>
<dbReference type="STRING" id="1162668.LFE_0393"/>
<dbReference type="PANTHER" id="PTHR47199:SF2">
    <property type="entry name" value="PHOTOSYSTEM II STABILITY_ASSEMBLY FACTOR HCF136, CHLOROPLASTIC"/>
    <property type="match status" value="1"/>
</dbReference>
<dbReference type="EMBL" id="AP012342">
    <property type="protein sequence ID" value="BAM06114.1"/>
    <property type="molecule type" value="Genomic_DNA"/>
</dbReference>
<dbReference type="Gene3D" id="2.130.10.10">
    <property type="entry name" value="YVTN repeat-like/Quinoprotein amine dehydrogenase"/>
    <property type="match status" value="2"/>
</dbReference>
<dbReference type="GO" id="GO:0009523">
    <property type="term" value="C:photosystem II"/>
    <property type="evidence" value="ECO:0007669"/>
    <property type="project" value="UniProtKB-KW"/>
</dbReference>
<feature type="domain" description="Photosynthesis system II assembly factor Ycf48/Hcf136-like" evidence="4">
    <location>
        <begin position="86"/>
        <end position="164"/>
    </location>
</feature>
<dbReference type="InterPro" id="IPR002860">
    <property type="entry name" value="BNR_rpt"/>
</dbReference>
<dbReference type="InterPro" id="IPR015943">
    <property type="entry name" value="WD40/YVTN_repeat-like_dom_sf"/>
</dbReference>
<dbReference type="Pfam" id="PF14870">
    <property type="entry name" value="PSII_BNR"/>
    <property type="match status" value="2"/>
</dbReference>
<evidence type="ECO:0000256" key="2">
    <source>
        <dbReference type="ARBA" id="ARBA00023276"/>
    </source>
</evidence>
<sequence length="334" mass="35090">MVLGTFAAFLLSVGVFVSPVSKAIASDDPKFGGWVFRDSLDISIPFNGLSFVSPSEGWVTGASGSILHTSDSGKTWTAQVSGTTHWLQSAAFVSPTKGWIVGNQGTILTTDDGGKTWVPQNSGVRFDLYTVTFLNPTEGFAGGFAGTLLHTTDGGATWKKVSTDTAQWIMSIFFLKSNPSNGWAVGQDGLVLVTTDGGATWSKKRNPVGKDLYGVYFSDATHGWAVGTHGIIEFSSNGGISWSIQNGMGVGPLGRGIEGDERELNDLHAITFVDDKTGYAVGVMGILLKTTDGGNHWSLIPSGTGLDLYNISFQGPGSGWIVGVGGMILHLGNS</sequence>
<dbReference type="eggNOG" id="COG4447">
    <property type="taxonomic scope" value="Bacteria"/>
</dbReference>
<reference evidence="5 6" key="1">
    <citation type="journal article" date="2012" name="J. Bacteriol.">
        <title>Complete Genome Sequence of Leptospirillum ferrooxidans Strain C2-3, Isolated from a Fresh Volcanic Ash Deposit on the Island of Miyake, Japan.</title>
        <authorList>
            <person name="Fujimura R."/>
            <person name="Sato Y."/>
            <person name="Nishizawa T."/>
            <person name="Oshima K."/>
            <person name="Kim S.-W."/>
            <person name="Hattori M."/>
            <person name="Kamijo T."/>
            <person name="Ohta H."/>
        </authorList>
    </citation>
    <scope>NUCLEOTIDE SEQUENCE [LARGE SCALE GENOMIC DNA]</scope>
    <source>
        <strain evidence="5 6">C2-3</strain>
    </source>
</reference>
<keyword evidence="3" id="KW-0732">Signal</keyword>
<keyword evidence="2" id="KW-0604">Photosystem II</keyword>
<name>I0ILG5_LEPFC</name>
<dbReference type="SUPFAM" id="SSF110296">
    <property type="entry name" value="Oligoxyloglucan reducing end-specific cellobiohydrolase"/>
    <property type="match status" value="2"/>
</dbReference>
<organism evidence="5 6">
    <name type="scientific">Leptospirillum ferrooxidans (strain C2-3)</name>
    <dbReference type="NCBI Taxonomy" id="1162668"/>
    <lineage>
        <taxon>Bacteria</taxon>
        <taxon>Pseudomonadati</taxon>
        <taxon>Nitrospirota</taxon>
        <taxon>Nitrospiria</taxon>
        <taxon>Nitrospirales</taxon>
        <taxon>Nitrospiraceae</taxon>
        <taxon>Leptospirillum</taxon>
    </lineage>
</organism>
<dbReference type="HOGENOM" id="CLU_057027_0_0_0"/>
<evidence type="ECO:0000313" key="6">
    <source>
        <dbReference type="Proteomes" id="UP000007382"/>
    </source>
</evidence>
<evidence type="ECO:0000313" key="5">
    <source>
        <dbReference type="EMBL" id="BAM06114.1"/>
    </source>
</evidence>
<evidence type="ECO:0000256" key="1">
    <source>
        <dbReference type="ARBA" id="ARBA00022531"/>
    </source>
</evidence>
<feature type="domain" description="Photosynthesis system II assembly factor Ycf48/Hcf136-like" evidence="4">
    <location>
        <begin position="208"/>
        <end position="300"/>
    </location>
</feature>
<dbReference type="GO" id="GO:0015979">
    <property type="term" value="P:photosynthesis"/>
    <property type="evidence" value="ECO:0007669"/>
    <property type="project" value="UniProtKB-KW"/>
</dbReference>
<gene>
    <name evidence="5" type="ordered locus">LFE_0393</name>
</gene>
<keyword evidence="6" id="KW-1185">Reference proteome</keyword>
<feature type="signal peptide" evidence="3">
    <location>
        <begin position="1"/>
        <end position="17"/>
    </location>
</feature>
<accession>I0ILG5</accession>
<dbReference type="AlphaFoldDB" id="I0ILG5"/>
<evidence type="ECO:0000256" key="3">
    <source>
        <dbReference type="SAM" id="SignalP"/>
    </source>
</evidence>
<evidence type="ECO:0000259" key="4">
    <source>
        <dbReference type="Pfam" id="PF14870"/>
    </source>
</evidence>
<dbReference type="InterPro" id="IPR028203">
    <property type="entry name" value="PSII_CF48-like_dom"/>
</dbReference>
<feature type="chain" id="PRO_5003629344" evidence="3">
    <location>
        <begin position="18"/>
        <end position="334"/>
    </location>
</feature>
<protein>
    <submittedName>
        <fullName evidence="5">Glycosyl hydrolase, BNR repeat</fullName>
    </submittedName>
</protein>